<keyword evidence="2" id="KW-1185">Reference proteome</keyword>
<gene>
    <name evidence="1" type="ORF">L6164_017955</name>
</gene>
<reference evidence="1 2" key="1">
    <citation type="journal article" date="2022" name="DNA Res.">
        <title>Chromosomal-level genome assembly of the orchid tree Bauhinia variegata (Leguminosae; Cercidoideae) supports the allotetraploid origin hypothesis of Bauhinia.</title>
        <authorList>
            <person name="Zhong Y."/>
            <person name="Chen Y."/>
            <person name="Zheng D."/>
            <person name="Pang J."/>
            <person name="Liu Y."/>
            <person name="Luo S."/>
            <person name="Meng S."/>
            <person name="Qian L."/>
            <person name="Wei D."/>
            <person name="Dai S."/>
            <person name="Zhou R."/>
        </authorList>
    </citation>
    <scope>NUCLEOTIDE SEQUENCE [LARGE SCALE GENOMIC DNA]</scope>
    <source>
        <strain evidence="1">BV-YZ2020</strain>
    </source>
</reference>
<protein>
    <submittedName>
        <fullName evidence="1">Uncharacterized protein</fullName>
    </submittedName>
</protein>
<proteinExistence type="predicted"/>
<comment type="caution">
    <text evidence="1">The sequence shown here is derived from an EMBL/GenBank/DDBJ whole genome shotgun (WGS) entry which is preliminary data.</text>
</comment>
<dbReference type="EMBL" id="CM039432">
    <property type="protein sequence ID" value="KAI4333108.1"/>
    <property type="molecule type" value="Genomic_DNA"/>
</dbReference>
<evidence type="ECO:0000313" key="2">
    <source>
        <dbReference type="Proteomes" id="UP000828941"/>
    </source>
</evidence>
<dbReference type="Proteomes" id="UP000828941">
    <property type="component" value="Chromosome 7"/>
</dbReference>
<name>A0ACB9NAR4_BAUVA</name>
<evidence type="ECO:0000313" key="1">
    <source>
        <dbReference type="EMBL" id="KAI4333108.1"/>
    </source>
</evidence>
<sequence length="215" mass="23649">MGNCLFGGFGQGGDDGGVIKVLTSDGGIMEFNPPITAGFITYEFPGYGIFRSHDLFWKPLCEYDELVAGESYYLLPLKDDVDGNNSHQQCHIRSNSTPAATYNVGTAAPYRMSLDSQCKSQSQSQGMGKMLKKRSHTEAFPNSKGYWKVKLVITPQQLLDILSQEVRTKELIESVRIVAKCGISSATPDIISHHWTLSTTTSNASFRKDALVVDI</sequence>
<accession>A0ACB9NAR4</accession>
<organism evidence="1 2">
    <name type="scientific">Bauhinia variegata</name>
    <name type="common">Purple orchid tree</name>
    <name type="synonym">Phanera variegata</name>
    <dbReference type="NCBI Taxonomy" id="167791"/>
    <lineage>
        <taxon>Eukaryota</taxon>
        <taxon>Viridiplantae</taxon>
        <taxon>Streptophyta</taxon>
        <taxon>Embryophyta</taxon>
        <taxon>Tracheophyta</taxon>
        <taxon>Spermatophyta</taxon>
        <taxon>Magnoliopsida</taxon>
        <taxon>eudicotyledons</taxon>
        <taxon>Gunneridae</taxon>
        <taxon>Pentapetalae</taxon>
        <taxon>rosids</taxon>
        <taxon>fabids</taxon>
        <taxon>Fabales</taxon>
        <taxon>Fabaceae</taxon>
        <taxon>Cercidoideae</taxon>
        <taxon>Cercideae</taxon>
        <taxon>Bauhiniinae</taxon>
        <taxon>Bauhinia</taxon>
    </lineage>
</organism>